<protein>
    <submittedName>
        <fullName evidence="7">Yip1-like protein</fullName>
    </submittedName>
</protein>
<evidence type="ECO:0000313" key="7">
    <source>
        <dbReference type="EMBL" id="TCO72370.1"/>
    </source>
</evidence>
<dbReference type="InterPro" id="IPR006977">
    <property type="entry name" value="Yip1_dom"/>
</dbReference>
<evidence type="ECO:0000256" key="5">
    <source>
        <dbReference type="SAM" id="Phobius"/>
    </source>
</evidence>
<organism evidence="7 8">
    <name type="scientific">Rhodovulum euryhalinum</name>
    <dbReference type="NCBI Taxonomy" id="35805"/>
    <lineage>
        <taxon>Bacteria</taxon>
        <taxon>Pseudomonadati</taxon>
        <taxon>Pseudomonadota</taxon>
        <taxon>Alphaproteobacteria</taxon>
        <taxon>Rhodobacterales</taxon>
        <taxon>Paracoccaceae</taxon>
        <taxon>Rhodovulum</taxon>
    </lineage>
</organism>
<keyword evidence="4 5" id="KW-0472">Membrane</keyword>
<dbReference type="GO" id="GO:0016020">
    <property type="term" value="C:membrane"/>
    <property type="evidence" value="ECO:0007669"/>
    <property type="project" value="UniProtKB-SubCell"/>
</dbReference>
<keyword evidence="3 5" id="KW-1133">Transmembrane helix</keyword>
<feature type="transmembrane region" description="Helical" evidence="5">
    <location>
        <begin position="35"/>
        <end position="59"/>
    </location>
</feature>
<evidence type="ECO:0000256" key="4">
    <source>
        <dbReference type="ARBA" id="ARBA00023136"/>
    </source>
</evidence>
<sequence>MPDIQGYRPMPQSPLSLLALARDTIRDPRDGARRVLAFGLPEGVLWQALVAVVAISVLLTQAGEYLVPTPVDPLLPVFMANPMLTAVVQGGLLVVTVYAIHIIGRRFGGRGSFAGALALTVWLQVIMLMLQVVQTVFLIVLTPLAGLVSMFGIGLFFWLLSHFVAALHGFPSALKTFVAIIGTMFAMVFGMSLVMSLLGITFGGALSDV</sequence>
<comment type="subcellular location">
    <subcellularLocation>
        <location evidence="1">Membrane</location>
        <topology evidence="1">Multi-pass membrane protein</topology>
    </subcellularLocation>
</comment>
<proteinExistence type="predicted"/>
<dbReference type="EMBL" id="SLWW01000004">
    <property type="protein sequence ID" value="TCO72370.1"/>
    <property type="molecule type" value="Genomic_DNA"/>
</dbReference>
<feature type="domain" description="Yip1" evidence="6">
    <location>
        <begin position="23"/>
        <end position="193"/>
    </location>
</feature>
<keyword evidence="8" id="KW-1185">Reference proteome</keyword>
<evidence type="ECO:0000313" key="8">
    <source>
        <dbReference type="Proteomes" id="UP000295142"/>
    </source>
</evidence>
<name>A0A4V2SAP2_9RHOB</name>
<evidence type="ECO:0000256" key="3">
    <source>
        <dbReference type="ARBA" id="ARBA00022989"/>
    </source>
</evidence>
<evidence type="ECO:0000256" key="2">
    <source>
        <dbReference type="ARBA" id="ARBA00022692"/>
    </source>
</evidence>
<gene>
    <name evidence="7" type="ORF">EV655_10456</name>
</gene>
<comment type="caution">
    <text evidence="7">The sequence shown here is derived from an EMBL/GenBank/DDBJ whole genome shotgun (WGS) entry which is preliminary data.</text>
</comment>
<dbReference type="AlphaFoldDB" id="A0A4V2SAP2"/>
<feature type="transmembrane region" description="Helical" evidence="5">
    <location>
        <begin position="136"/>
        <end position="165"/>
    </location>
</feature>
<evidence type="ECO:0000259" key="6">
    <source>
        <dbReference type="Pfam" id="PF04893"/>
    </source>
</evidence>
<dbReference type="Pfam" id="PF04893">
    <property type="entry name" value="Yip1"/>
    <property type="match status" value="1"/>
</dbReference>
<evidence type="ECO:0000256" key="1">
    <source>
        <dbReference type="ARBA" id="ARBA00004141"/>
    </source>
</evidence>
<keyword evidence="2 5" id="KW-0812">Transmembrane</keyword>
<feature type="transmembrane region" description="Helical" evidence="5">
    <location>
        <begin position="112"/>
        <end position="130"/>
    </location>
</feature>
<accession>A0A4V2SAP2</accession>
<feature type="transmembrane region" description="Helical" evidence="5">
    <location>
        <begin position="79"/>
        <end position="100"/>
    </location>
</feature>
<dbReference type="Proteomes" id="UP000295142">
    <property type="component" value="Unassembled WGS sequence"/>
</dbReference>
<reference evidence="7 8" key="1">
    <citation type="submission" date="2019-03" db="EMBL/GenBank/DDBJ databases">
        <title>Genomic Encyclopedia of Type Strains, Phase IV (KMG-IV): sequencing the most valuable type-strain genomes for metagenomic binning, comparative biology and taxonomic classification.</title>
        <authorList>
            <person name="Goeker M."/>
        </authorList>
    </citation>
    <scope>NUCLEOTIDE SEQUENCE [LARGE SCALE GENOMIC DNA]</scope>
    <source>
        <strain evidence="7 8">DSM 4868</strain>
    </source>
</reference>
<feature type="transmembrane region" description="Helical" evidence="5">
    <location>
        <begin position="177"/>
        <end position="206"/>
    </location>
</feature>